<keyword evidence="6" id="KW-1133">Transmembrane helix</keyword>
<name>A0A3S9B0L1_9HYPH</name>
<dbReference type="InterPro" id="IPR004799">
    <property type="entry name" value="Periplasmic_diS_OxRdtase_DsbE"/>
</dbReference>
<proteinExistence type="inferred from homology"/>
<dbReference type="GO" id="GO:0017004">
    <property type="term" value="P:cytochrome complex assembly"/>
    <property type="evidence" value="ECO:0007669"/>
    <property type="project" value="UniProtKB-KW"/>
</dbReference>
<dbReference type="InterPro" id="IPR013766">
    <property type="entry name" value="Thioredoxin_domain"/>
</dbReference>
<keyword evidence="4" id="KW-1015">Disulfide bond</keyword>
<keyword evidence="3" id="KW-0201">Cytochrome c-type biogenesis</keyword>
<evidence type="ECO:0000256" key="2">
    <source>
        <dbReference type="ARBA" id="ARBA00007758"/>
    </source>
</evidence>
<dbReference type="Gene3D" id="3.40.30.10">
    <property type="entry name" value="Glutaredoxin"/>
    <property type="match status" value="1"/>
</dbReference>
<comment type="subcellular location">
    <subcellularLocation>
        <location evidence="1">Cell envelope</location>
    </subcellularLocation>
</comment>
<dbReference type="PANTHER" id="PTHR42852:SF6">
    <property type="entry name" value="THIOL:DISULFIDE INTERCHANGE PROTEIN DSBE"/>
    <property type="match status" value="1"/>
</dbReference>
<dbReference type="CDD" id="cd03010">
    <property type="entry name" value="TlpA_like_DsbE"/>
    <property type="match status" value="1"/>
</dbReference>
<organism evidence="8 9">
    <name type="scientific">Georhizobium profundi</name>
    <dbReference type="NCBI Taxonomy" id="2341112"/>
    <lineage>
        <taxon>Bacteria</taxon>
        <taxon>Pseudomonadati</taxon>
        <taxon>Pseudomonadota</taxon>
        <taxon>Alphaproteobacteria</taxon>
        <taxon>Hyphomicrobiales</taxon>
        <taxon>Rhizobiaceae</taxon>
        <taxon>Georhizobium</taxon>
    </lineage>
</organism>
<dbReference type="Proteomes" id="UP000268192">
    <property type="component" value="Chromosome"/>
</dbReference>
<evidence type="ECO:0000256" key="3">
    <source>
        <dbReference type="ARBA" id="ARBA00022748"/>
    </source>
</evidence>
<keyword evidence="9" id="KW-1185">Reference proteome</keyword>
<gene>
    <name evidence="8" type="ORF">D5400_03120</name>
</gene>
<dbReference type="PROSITE" id="PS51352">
    <property type="entry name" value="THIOREDOXIN_2"/>
    <property type="match status" value="1"/>
</dbReference>
<evidence type="ECO:0000313" key="8">
    <source>
        <dbReference type="EMBL" id="AZN70402.1"/>
    </source>
</evidence>
<dbReference type="InterPro" id="IPR017937">
    <property type="entry name" value="Thioredoxin_CS"/>
</dbReference>
<feature type="domain" description="Thioredoxin" evidence="7">
    <location>
        <begin position="57"/>
        <end position="204"/>
    </location>
</feature>
<accession>A0A3S9B0L1</accession>
<dbReference type="EMBL" id="CP032509">
    <property type="protein sequence ID" value="AZN70402.1"/>
    <property type="molecule type" value="Genomic_DNA"/>
</dbReference>
<dbReference type="RefSeq" id="WP_126007563.1">
    <property type="nucleotide sequence ID" value="NZ_CP032509.1"/>
</dbReference>
<dbReference type="OrthoDB" id="9799347at2"/>
<dbReference type="SUPFAM" id="SSF52833">
    <property type="entry name" value="Thioredoxin-like"/>
    <property type="match status" value="1"/>
</dbReference>
<dbReference type="GO" id="GO:0015036">
    <property type="term" value="F:disulfide oxidoreductase activity"/>
    <property type="evidence" value="ECO:0007669"/>
    <property type="project" value="InterPro"/>
</dbReference>
<evidence type="ECO:0000256" key="1">
    <source>
        <dbReference type="ARBA" id="ARBA00004196"/>
    </source>
</evidence>
<reference evidence="8 9" key="1">
    <citation type="submission" date="2018-09" db="EMBL/GenBank/DDBJ databases">
        <title>Marinorhizobium profundi gen. nov., sp. nov., isolated from a deep-sea sediment sample from the New Britain Trench and proposal of Marinorhizobiaceae fam. nov. in the order Rhizobiales of the class Alphaproteobacteria.</title>
        <authorList>
            <person name="Cao J."/>
        </authorList>
    </citation>
    <scope>NUCLEOTIDE SEQUENCE [LARGE SCALE GENOMIC DNA]</scope>
    <source>
        <strain evidence="8 9">WS11</strain>
    </source>
</reference>
<dbReference type="PROSITE" id="PS00194">
    <property type="entry name" value="THIOREDOXIN_1"/>
    <property type="match status" value="1"/>
</dbReference>
<evidence type="ECO:0000256" key="6">
    <source>
        <dbReference type="SAM" id="Phobius"/>
    </source>
</evidence>
<dbReference type="NCBIfam" id="TIGR00385">
    <property type="entry name" value="dsbE"/>
    <property type="match status" value="1"/>
</dbReference>
<protein>
    <submittedName>
        <fullName evidence="8">DsbE family thiol:disulfide interchange protein</fullName>
    </submittedName>
</protein>
<dbReference type="AlphaFoldDB" id="A0A3S9B0L1"/>
<evidence type="ECO:0000313" key="9">
    <source>
        <dbReference type="Proteomes" id="UP000268192"/>
    </source>
</evidence>
<evidence type="ECO:0000256" key="5">
    <source>
        <dbReference type="ARBA" id="ARBA00023284"/>
    </source>
</evidence>
<dbReference type="KEGG" id="abaw:D5400_03120"/>
<dbReference type="Pfam" id="PF08534">
    <property type="entry name" value="Redoxin"/>
    <property type="match status" value="1"/>
</dbReference>
<evidence type="ECO:0000256" key="4">
    <source>
        <dbReference type="ARBA" id="ARBA00023157"/>
    </source>
</evidence>
<dbReference type="InterPro" id="IPR036249">
    <property type="entry name" value="Thioredoxin-like_sf"/>
</dbReference>
<sequence>MSETPIEEREEAVGQAKRNNARARLIALLPLLIFGALAAVFLGQLLSGRDASVIPSALVGQPAPVLDLPELAGLTRDGAPVPALTNAALDGQLTLVNVWASWCVPCRQEHPLLMELAAQEDIQVVGINYKDQNENAIRFLGELGNPYDAVGVDDNGRTAIDWGVYGVPESYLVGPDGTILYKKVGPFSPETYLTELLPAIDAAR</sequence>
<keyword evidence="6" id="KW-0812">Transmembrane</keyword>
<dbReference type="GO" id="GO:0030288">
    <property type="term" value="C:outer membrane-bounded periplasmic space"/>
    <property type="evidence" value="ECO:0007669"/>
    <property type="project" value="InterPro"/>
</dbReference>
<dbReference type="InterPro" id="IPR013740">
    <property type="entry name" value="Redoxin"/>
</dbReference>
<evidence type="ECO:0000259" key="7">
    <source>
        <dbReference type="PROSITE" id="PS51352"/>
    </source>
</evidence>
<dbReference type="InterPro" id="IPR050553">
    <property type="entry name" value="Thioredoxin_ResA/DsbE_sf"/>
</dbReference>
<feature type="transmembrane region" description="Helical" evidence="6">
    <location>
        <begin position="25"/>
        <end position="46"/>
    </location>
</feature>
<dbReference type="PANTHER" id="PTHR42852">
    <property type="entry name" value="THIOL:DISULFIDE INTERCHANGE PROTEIN DSBE"/>
    <property type="match status" value="1"/>
</dbReference>
<keyword evidence="5" id="KW-0676">Redox-active center</keyword>
<keyword evidence="6" id="KW-0472">Membrane</keyword>
<comment type="similarity">
    <text evidence="2">Belongs to the thioredoxin family. DsbE subfamily.</text>
</comment>